<dbReference type="CDD" id="cd06257">
    <property type="entry name" value="DnaJ"/>
    <property type="match status" value="1"/>
</dbReference>
<dbReference type="InterPro" id="IPR024593">
    <property type="entry name" value="DUF3444"/>
</dbReference>
<dbReference type="Pfam" id="PF11926">
    <property type="entry name" value="DUF3444"/>
    <property type="match status" value="1"/>
</dbReference>
<dbReference type="AlphaFoldDB" id="A0AAV8TIZ0"/>
<reference evidence="3 4" key="1">
    <citation type="submission" date="2021-09" db="EMBL/GenBank/DDBJ databases">
        <title>Genomic insights and catalytic innovation underlie evolution of tropane alkaloids biosynthesis.</title>
        <authorList>
            <person name="Wang Y.-J."/>
            <person name="Tian T."/>
            <person name="Huang J.-P."/>
            <person name="Huang S.-X."/>
        </authorList>
    </citation>
    <scope>NUCLEOTIDE SEQUENCE [LARGE SCALE GENOMIC DNA]</scope>
    <source>
        <strain evidence="3">KIB-2018</strain>
        <tissue evidence="3">Leaf</tissue>
    </source>
</reference>
<dbReference type="Gene3D" id="1.10.287.110">
    <property type="entry name" value="DnaJ domain"/>
    <property type="match status" value="1"/>
</dbReference>
<dbReference type="PANTHER" id="PTHR45089:SF24">
    <property type="entry name" value="DNAJ HEAT SHOCK N-TERMINAL DOMAIN-CONTAINING PROTEIN"/>
    <property type="match status" value="1"/>
</dbReference>
<dbReference type="InterPro" id="IPR001623">
    <property type="entry name" value="DnaJ_domain"/>
</dbReference>
<proteinExistence type="predicted"/>
<feature type="domain" description="J" evidence="2">
    <location>
        <begin position="68"/>
        <end position="132"/>
    </location>
</feature>
<dbReference type="PROSITE" id="PS50076">
    <property type="entry name" value="DNAJ_2"/>
    <property type="match status" value="1"/>
</dbReference>
<organism evidence="3 4">
    <name type="scientific">Erythroxylum novogranatense</name>
    <dbReference type="NCBI Taxonomy" id="1862640"/>
    <lineage>
        <taxon>Eukaryota</taxon>
        <taxon>Viridiplantae</taxon>
        <taxon>Streptophyta</taxon>
        <taxon>Embryophyta</taxon>
        <taxon>Tracheophyta</taxon>
        <taxon>Spermatophyta</taxon>
        <taxon>Magnoliopsida</taxon>
        <taxon>eudicotyledons</taxon>
        <taxon>Gunneridae</taxon>
        <taxon>Pentapetalae</taxon>
        <taxon>rosids</taxon>
        <taxon>fabids</taxon>
        <taxon>Malpighiales</taxon>
        <taxon>Erythroxylaceae</taxon>
        <taxon>Erythroxylum</taxon>
    </lineage>
</organism>
<feature type="region of interest" description="Disordered" evidence="1">
    <location>
        <begin position="327"/>
        <end position="427"/>
    </location>
</feature>
<dbReference type="InterPro" id="IPR036869">
    <property type="entry name" value="J_dom_sf"/>
</dbReference>
<dbReference type="Proteomes" id="UP001159364">
    <property type="component" value="Linkage Group LG05"/>
</dbReference>
<feature type="region of interest" description="Disordered" evidence="1">
    <location>
        <begin position="294"/>
        <end position="315"/>
    </location>
</feature>
<protein>
    <recommendedName>
        <fullName evidence="2">J domain-containing protein</fullName>
    </recommendedName>
</protein>
<dbReference type="SUPFAM" id="SSF46565">
    <property type="entry name" value="Chaperone J-domain"/>
    <property type="match status" value="1"/>
</dbReference>
<feature type="compositionally biased region" description="Polar residues" evidence="1">
    <location>
        <begin position="384"/>
        <end position="394"/>
    </location>
</feature>
<comment type="caution">
    <text evidence="3">The sequence shown here is derived from an EMBL/GenBank/DDBJ whole genome shotgun (WGS) entry which is preliminary data.</text>
</comment>
<dbReference type="PRINTS" id="PR00625">
    <property type="entry name" value="JDOMAIN"/>
</dbReference>
<evidence type="ECO:0000313" key="3">
    <source>
        <dbReference type="EMBL" id="KAJ8766235.1"/>
    </source>
</evidence>
<keyword evidence="4" id="KW-1185">Reference proteome</keyword>
<evidence type="ECO:0000256" key="1">
    <source>
        <dbReference type="SAM" id="MobiDB-lite"/>
    </source>
</evidence>
<evidence type="ECO:0000259" key="2">
    <source>
        <dbReference type="PROSITE" id="PS50076"/>
    </source>
</evidence>
<dbReference type="EMBL" id="JAIWQS010000005">
    <property type="protein sequence ID" value="KAJ8766235.1"/>
    <property type="molecule type" value="Genomic_DNA"/>
</dbReference>
<name>A0AAV8TIZ0_9ROSI</name>
<dbReference type="PANTHER" id="PTHR45089">
    <property type="entry name" value="DNAJ HEAT SHOCK AMINO-TERMINAL DOMAIN PROTEIN-RELATED"/>
    <property type="match status" value="1"/>
</dbReference>
<evidence type="ECO:0000313" key="4">
    <source>
        <dbReference type="Proteomes" id="UP001159364"/>
    </source>
</evidence>
<gene>
    <name evidence="3" type="ORF">K2173_022294</name>
</gene>
<accession>A0AAV8TIZ0</accession>
<dbReference type="SMART" id="SM00271">
    <property type="entry name" value="DnaJ"/>
    <property type="match status" value="1"/>
</dbReference>
<sequence length="693" mass="78568">MMDCYKEEAIRVKADAESKMQSKDFIAARKIALNAQHIYKDLENISQILTICDVHCAAEKKLLGSETDWYGILQVEETVDEALIKKQYRKFALQLHPDKNRYPGAEAAFKLIGEAQRVLLDKGKRSLHDIKRKTSESGKFPQHKRPQKATFTANCGGQNNPGGNFTGAKYQHQQPMQGVPRSASPNSCAIFWTACPFCNVKYKYCLDVVNKFLLCQFCRKTFVAYEKSWHGATTLNLNQATFTQRKDALDRVARRVELSNQRVVNGEHLKTTFSPKGGCDTEFCSGKENGKRLRKKDLESSESSDTKDEDDMLVDDDGDFKAKVKFECHGEGPRRSHRPKQQVSYDENVSDDEKFGSRPKKTKGGVSSCATNKQKADGLMGDGSETNKQSNQDGNQEDENKAKEVDPSTIDPKSPATSEPETFAYDEPDFNDFDKLRDEKCFSEGQVWALYDPVDAMPRFYALIRIVFSSVFKLRITWLEPVPDDKSEVEWINEDLPISCGKYKHGNSETIDQRLMFSHVVPYDKNKPNGPYKIYPTQGETWALFKNWDIKWKLDADTHRKYDYEFVEILSDFNEDVGVCVAYLHKLKGFVGVFCRLGEESFQIPSAELLRFSHMIPSFQLAGKERERVPKGSFELDPASLPQIIEEITIPVDIGEFAGSDHTYSSSKSSFDEVKKSEEKFAANRSAQATKGA</sequence>
<dbReference type="Pfam" id="PF00226">
    <property type="entry name" value="DnaJ"/>
    <property type="match status" value="1"/>
</dbReference>